<dbReference type="Gene3D" id="2.40.160.50">
    <property type="entry name" value="membrane protein fhac: a member of the omp85/tpsb transporter family"/>
    <property type="match status" value="1"/>
</dbReference>
<dbReference type="InterPro" id="IPR000184">
    <property type="entry name" value="Bac_surfAg_D15"/>
</dbReference>
<reference evidence="5" key="1">
    <citation type="submission" date="2020-12" db="EMBL/GenBank/DDBJ databases">
        <title>Bacterial novel species Flavobacterium sp. SE-1-e isolated from soil.</title>
        <authorList>
            <person name="Jung H.-Y."/>
        </authorList>
    </citation>
    <scope>NUCLEOTIDE SEQUENCE</scope>
    <source>
        <strain evidence="5">SE-1-e</strain>
    </source>
</reference>
<name>A0A934UII9_9FLAO</name>
<comment type="caution">
    <text evidence="5">The sequence shown here is derived from an EMBL/GenBank/DDBJ whole genome shotgun (WGS) entry which is preliminary data.</text>
</comment>
<dbReference type="AlphaFoldDB" id="A0A934UII9"/>
<evidence type="ECO:0000313" key="5">
    <source>
        <dbReference type="EMBL" id="MBK0368430.1"/>
    </source>
</evidence>
<evidence type="ECO:0000313" key="6">
    <source>
        <dbReference type="Proteomes" id="UP000609172"/>
    </source>
</evidence>
<organism evidence="5 6">
    <name type="scientific">Flavobacterium agrisoli</name>
    <dbReference type="NCBI Taxonomy" id="2793066"/>
    <lineage>
        <taxon>Bacteria</taxon>
        <taxon>Pseudomonadati</taxon>
        <taxon>Bacteroidota</taxon>
        <taxon>Flavobacteriia</taxon>
        <taxon>Flavobacteriales</taxon>
        <taxon>Flavobacteriaceae</taxon>
        <taxon>Flavobacterium</taxon>
    </lineage>
</organism>
<dbReference type="Pfam" id="PF01103">
    <property type="entry name" value="Omp85"/>
    <property type="match status" value="1"/>
</dbReference>
<keyword evidence="2" id="KW-0472">Membrane</keyword>
<evidence type="ECO:0000256" key="3">
    <source>
        <dbReference type="SAM" id="SignalP"/>
    </source>
</evidence>
<feature type="domain" description="Bacterial surface antigen (D15)" evidence="4">
    <location>
        <begin position="170"/>
        <end position="420"/>
    </location>
</feature>
<proteinExistence type="predicted"/>
<evidence type="ECO:0000256" key="1">
    <source>
        <dbReference type="ARBA" id="ARBA00004370"/>
    </source>
</evidence>
<dbReference type="EMBL" id="JAEHFV010000001">
    <property type="protein sequence ID" value="MBK0368430.1"/>
    <property type="molecule type" value="Genomic_DNA"/>
</dbReference>
<dbReference type="Proteomes" id="UP000609172">
    <property type="component" value="Unassembled WGS sequence"/>
</dbReference>
<keyword evidence="6" id="KW-1185">Reference proteome</keyword>
<protein>
    <submittedName>
        <fullName evidence="5">BamA/TamA family outer membrane protein</fullName>
    </submittedName>
</protein>
<evidence type="ECO:0000256" key="2">
    <source>
        <dbReference type="ARBA" id="ARBA00023136"/>
    </source>
</evidence>
<evidence type="ECO:0000259" key="4">
    <source>
        <dbReference type="Pfam" id="PF01103"/>
    </source>
</evidence>
<sequence length="420" mass="48221">MGCPSKNILKGIFFIGVFLCTFFSAYAQIDENTENTCEPKTIFEIFKKKKLDSIPKKSKDNFFLFIPIIGSQPATGFMYGAVTQYTFKGKGAADKYSIANLGVTYTEKKQLMINLKNNILLNGNKFFLSGDFRFYVFSQSNYGLGTNIVPSKKADENFDISSIEEPMNYNYLKFHQSASFALSKNFYAGLGVNIDWYSSVEDLNLDIENGQFTYHYNYNIKHNFDYLEYFINGVSLNLVYDSRDNQINSRKGWYANINYRVNPYVFSNQNYSNVLFAEYRHFVQVSRKNPNYVLGFWLYGQFITKGQVPYLNLPALGWDQRSRSGEGYKQGLYRGENLVYLSTEFRFPITCNQMLGATVFANFISTSSRAENVHLFEYIQPAAGVGLRLLIDKKSRTNLVIDNAWGTRSKGFYLNAGETF</sequence>
<keyword evidence="3" id="KW-0732">Signal</keyword>
<feature type="signal peptide" evidence="3">
    <location>
        <begin position="1"/>
        <end position="27"/>
    </location>
</feature>
<accession>A0A934UII9</accession>
<dbReference type="GO" id="GO:0019867">
    <property type="term" value="C:outer membrane"/>
    <property type="evidence" value="ECO:0007669"/>
    <property type="project" value="InterPro"/>
</dbReference>
<comment type="subcellular location">
    <subcellularLocation>
        <location evidence="1">Membrane</location>
    </subcellularLocation>
</comment>
<gene>
    <name evidence="5" type="ORF">I5M07_01170</name>
</gene>
<feature type="chain" id="PRO_5036957989" evidence="3">
    <location>
        <begin position="28"/>
        <end position="420"/>
    </location>
</feature>